<keyword evidence="2" id="KW-0812">Transmembrane</keyword>
<feature type="compositionally biased region" description="Basic and acidic residues" evidence="1">
    <location>
        <begin position="621"/>
        <end position="631"/>
    </location>
</feature>
<dbReference type="EMBL" id="BPLQ01008922">
    <property type="protein sequence ID" value="GIY40362.1"/>
    <property type="molecule type" value="Genomic_DNA"/>
</dbReference>
<dbReference type="AlphaFoldDB" id="A0AAV4T6Q6"/>
<feature type="transmembrane region" description="Helical" evidence="2">
    <location>
        <begin position="348"/>
        <end position="368"/>
    </location>
</feature>
<feature type="transmembrane region" description="Helical" evidence="2">
    <location>
        <begin position="162"/>
        <end position="183"/>
    </location>
</feature>
<organism evidence="3 4">
    <name type="scientific">Caerostris darwini</name>
    <dbReference type="NCBI Taxonomy" id="1538125"/>
    <lineage>
        <taxon>Eukaryota</taxon>
        <taxon>Metazoa</taxon>
        <taxon>Ecdysozoa</taxon>
        <taxon>Arthropoda</taxon>
        <taxon>Chelicerata</taxon>
        <taxon>Arachnida</taxon>
        <taxon>Araneae</taxon>
        <taxon>Araneomorphae</taxon>
        <taxon>Entelegynae</taxon>
        <taxon>Araneoidea</taxon>
        <taxon>Araneidae</taxon>
        <taxon>Caerostris</taxon>
    </lineage>
</organism>
<feature type="transmembrane region" description="Helical" evidence="2">
    <location>
        <begin position="416"/>
        <end position="435"/>
    </location>
</feature>
<feature type="region of interest" description="Disordered" evidence="1">
    <location>
        <begin position="621"/>
        <end position="642"/>
    </location>
</feature>
<evidence type="ECO:0000313" key="4">
    <source>
        <dbReference type="Proteomes" id="UP001054837"/>
    </source>
</evidence>
<dbReference type="Pfam" id="PF07690">
    <property type="entry name" value="MFS_1"/>
    <property type="match status" value="1"/>
</dbReference>
<proteinExistence type="predicted"/>
<comment type="caution">
    <text evidence="3">The sequence shown here is derived from an EMBL/GenBank/DDBJ whole genome shotgun (WGS) entry which is preliminary data.</text>
</comment>
<dbReference type="PANTHER" id="PTHR11360:SF251">
    <property type="entry name" value="MAJOR FACILITATOR SUPERFAMILY (MFS) PROFILE DOMAIN-CONTAINING PROTEIN"/>
    <property type="match status" value="1"/>
</dbReference>
<dbReference type="Proteomes" id="UP001054837">
    <property type="component" value="Unassembled WGS sequence"/>
</dbReference>
<gene>
    <name evidence="3" type="primary">slc16a10_0</name>
    <name evidence="3" type="ORF">CDAR_480031</name>
</gene>
<feature type="transmembrane region" description="Helical" evidence="2">
    <location>
        <begin position="380"/>
        <end position="404"/>
    </location>
</feature>
<evidence type="ECO:0000313" key="3">
    <source>
        <dbReference type="EMBL" id="GIY40362.1"/>
    </source>
</evidence>
<feature type="compositionally biased region" description="Polar residues" evidence="1">
    <location>
        <begin position="32"/>
        <end position="41"/>
    </location>
</feature>
<feature type="transmembrane region" description="Helical" evidence="2">
    <location>
        <begin position="119"/>
        <end position="146"/>
    </location>
</feature>
<keyword evidence="4" id="KW-1185">Reference proteome</keyword>
<evidence type="ECO:0000256" key="1">
    <source>
        <dbReference type="SAM" id="MobiDB-lite"/>
    </source>
</evidence>
<dbReference type="SUPFAM" id="SSF103473">
    <property type="entry name" value="MFS general substrate transporter"/>
    <property type="match status" value="1"/>
</dbReference>
<dbReference type="Gene3D" id="1.20.1250.20">
    <property type="entry name" value="MFS general substrate transporter like domains"/>
    <property type="match status" value="1"/>
</dbReference>
<protein>
    <submittedName>
        <fullName evidence="3">Monocarboxylate transporter 10</fullName>
    </submittedName>
</protein>
<feature type="transmembrane region" description="Helical" evidence="2">
    <location>
        <begin position="441"/>
        <end position="463"/>
    </location>
</feature>
<feature type="compositionally biased region" description="Basic and acidic residues" evidence="1">
    <location>
        <begin position="1"/>
        <end position="12"/>
    </location>
</feature>
<feature type="transmembrane region" description="Helical" evidence="2">
    <location>
        <begin position="251"/>
        <end position="274"/>
    </location>
</feature>
<dbReference type="InterPro" id="IPR050327">
    <property type="entry name" value="Proton-linked_MCT"/>
</dbReference>
<feature type="transmembrane region" description="Helical" evidence="2">
    <location>
        <begin position="507"/>
        <end position="526"/>
    </location>
</feature>
<name>A0AAV4T6Q6_9ARAC</name>
<reference evidence="3 4" key="1">
    <citation type="submission" date="2021-06" db="EMBL/GenBank/DDBJ databases">
        <title>Caerostris darwini draft genome.</title>
        <authorList>
            <person name="Kono N."/>
            <person name="Arakawa K."/>
        </authorList>
    </citation>
    <scope>NUCLEOTIDE SEQUENCE [LARGE SCALE GENOMIC DNA]</scope>
</reference>
<evidence type="ECO:0000256" key="2">
    <source>
        <dbReference type="SAM" id="Phobius"/>
    </source>
</evidence>
<dbReference type="InterPro" id="IPR011701">
    <property type="entry name" value="MFS"/>
</dbReference>
<feature type="region of interest" description="Disordered" evidence="1">
    <location>
        <begin position="1"/>
        <end position="41"/>
    </location>
</feature>
<feature type="transmembrane region" description="Helical" evidence="2">
    <location>
        <begin position="190"/>
        <end position="208"/>
    </location>
</feature>
<dbReference type="InterPro" id="IPR036259">
    <property type="entry name" value="MFS_trans_sf"/>
</dbReference>
<sequence>MPPVGRERRPETSPDGQSEEEGTIDVSRRQYRSQSVASSDPRSPYFTHYMLRSSKTHRNLRRSPSVACVPHYDDACSRPRNIREDRKKKSNIPGLNLLLSPNDPKAATIHQNYYPEGGWGWVVLCCALIFDVILSTLHLSVGFFILEIRKQFLKGQDSIEPVLAASTFIAVSYLLSPIVVALCKKKSTRLLAIFGAIVTSLGSLFTSFASQLHQIYLSYGIFIGSGHSLARETSAIMIGQYFKKRRQQVEMIFLIGYGFGLASMPLVFSYWIRIVGWRRGLQILAGLQSVVSFVAVLYRPSSLYHPQRRAILHIKSLQKRSKAKDKSHTVEKRPFIDFSVLKSKTVQIFILGSGITAFGISSPFVLLIEEMKKDNLDLKSIYQIQIYLGLAVSLGTAAFGFIVIKNSAQCFIAKQYLCQGAAFIISGWLVAYPTLTGFGGYVLFVWVYGIFYGGYIYTLKLCVFEKVRARNYARAWSFLLWTQAVPTFIGLPTIYHLNEILDFKRGYYMASGMVFIGTLCLFLIDIHKQRLQKKKKPDLQQRAELIFGKPISRRASSHETIFEGATPKNYGDLRKAQELTCISEEILVENFLEDYIDDCITSCNKEEKFLMLSEFENNLFKTDESSERERPSSSQDDTENAVNTPQHHCNICSCGHRHTDQLVYSPRKVMRAISNIEVIDEATSSL</sequence>
<keyword evidence="2" id="KW-1133">Transmembrane helix</keyword>
<feature type="transmembrane region" description="Helical" evidence="2">
    <location>
        <begin position="475"/>
        <end position="495"/>
    </location>
</feature>
<accession>A0AAV4T6Q6</accession>
<keyword evidence="2" id="KW-0472">Membrane</keyword>
<dbReference type="GO" id="GO:0022857">
    <property type="term" value="F:transmembrane transporter activity"/>
    <property type="evidence" value="ECO:0007669"/>
    <property type="project" value="InterPro"/>
</dbReference>
<dbReference type="PANTHER" id="PTHR11360">
    <property type="entry name" value="MONOCARBOXYLATE TRANSPORTER"/>
    <property type="match status" value="1"/>
</dbReference>